<proteinExistence type="predicted"/>
<dbReference type="InterPro" id="IPR039904">
    <property type="entry name" value="TRANK1"/>
</dbReference>
<accession>A0A9X0CQ02</accession>
<dbReference type="SUPFAM" id="SSF48452">
    <property type="entry name" value="TPR-like"/>
    <property type="match status" value="1"/>
</dbReference>
<dbReference type="PANTHER" id="PTHR21529">
    <property type="entry name" value="MAMMARY TURMOR VIRUS RECEPTOR HOMOLOG 1, 2 MTVR1, 2"/>
    <property type="match status" value="1"/>
</dbReference>
<dbReference type="EMBL" id="MU826842">
    <property type="protein sequence ID" value="KAJ7371772.1"/>
    <property type="molecule type" value="Genomic_DNA"/>
</dbReference>
<feature type="compositionally biased region" description="Acidic residues" evidence="1">
    <location>
        <begin position="1327"/>
        <end position="1339"/>
    </location>
</feature>
<sequence length="1378" mass="156967">MILRGNRRQSSRIEFGAHQVILVASEEARAQMPDELKQGLILTIYESKGLEFDDVLIYNFFKDSQAKKEWRVVTTYIKELSDGKVPNTSGLVELAEEDLETTTRPLEFDSDRHKVLNSEFKFLYTAITRARVNVWFFDEDEEARAPVFEYFQRLSLVRVIRMSGEANETEQLTSMFVEKSTEAEWSQQGHYFYNKELWEVAVKCFTMAGDNLMVKKSQAQLQATEASKLKANPKVMRTQFLRAADQFMQCSMLDEGAKCLHNARERLLLAKLNRKLGKFEDAAKQLRKERHYLEASECYEMINDYHQAVEVLCQGNLYKEAIDTLQRYKSLVGTDTSKGGIRSPKDSRTVERLCHQLAEEHFSCGRRDEMVSVLERLPSANDRILFLEHHGCVQEAMEAMIEEGRYNDAGNLLRKNGRFIEAAKFVQKKSFAAECLLSAAHCVQTHSSINERYELIEGPTERAMELFEDCNDKNGEAQCLLILSKLHEDVDYAESARELFHKVNNICGEVDACLALFAILKEDVSRVDVCDFPSVFLRGLDRLFGLILALNKPQNSVAELQRVEMCETYFGLFKGDKSDVRCAFVKSGCLFVSSVPYSQAEVKIDKVVLDVGIARWRISGYLCGLACKLAQNICQSVESNARFHGICRRPLVGLSCNPGHCELTHAPFSDDVFQKLFEALCHQMHVNALVQSFVYAIARFDPVGQLSQKLLTDGVRDFGACRQFYDLLFPKMGQHFSFLCKDHIRVLRRNGAIKERLSRYAEFLWMNTRENNRWQNSDRFIEVSRILQLVGQASKVAVLLSVEEKAFAGRSVVCDGMLPDKQHGGFRSLFRLFEDGKRIFHVYGDVVTSANIFIRRFIRLIAWRTSIPKPSLANTSAIFEHQMIACLALFARLFNEYEYPVCLPESYLNLIDLWDTVYGTDKYPSLYSIVEATATGLPSFKGIWQVQRLLEDMVQLVSGQVSRRFNLINSAFSLNAIDRVLSGESERILVLAMTMLCNYGRGIPPAPCARLIESLRGVTIHAFLPCRVQTALKVVHCAKNVKDVVFALQSFLSERNEGLFSVRWCNRRLLTAEVNAASFTQSFMTGPAPWNHQAAAGTTSEPPMDIYSPSEFQMPIGYLEEQRKERTLETQREEAAVKIQRWFRHTRCATPKSSPRDEAQQEQPPVHSAEFTLSTSKRTFQHAVCAAYTSAAMDVARITSRTFNQVAVIGGCWRNLNAYKQLYLRRIWPLFTAEKELRDELNALSGQNRLGSHDFGLDVQRLDHVGARVGDCIRDIESRCRWGDTGRLTREVEALGATIKQVQTIVKQDLQKMRGAAGVMAERRDDLEENEEFGDEEDILDLRMPKENGAKRGGGGKQPGKKKNRGRRGRDKTRFRQS</sequence>
<keyword evidence="3" id="KW-1185">Reference proteome</keyword>
<dbReference type="InterPro" id="IPR027417">
    <property type="entry name" value="P-loop_NTPase"/>
</dbReference>
<evidence type="ECO:0000313" key="3">
    <source>
        <dbReference type="Proteomes" id="UP001163046"/>
    </source>
</evidence>
<feature type="compositionally biased region" description="Basic and acidic residues" evidence="1">
    <location>
        <begin position="1340"/>
        <end position="1350"/>
    </location>
</feature>
<feature type="region of interest" description="Disordered" evidence="1">
    <location>
        <begin position="1325"/>
        <end position="1378"/>
    </location>
</feature>
<reference evidence="2" key="1">
    <citation type="submission" date="2023-01" db="EMBL/GenBank/DDBJ databases">
        <title>Genome assembly of the deep-sea coral Lophelia pertusa.</title>
        <authorList>
            <person name="Herrera S."/>
            <person name="Cordes E."/>
        </authorList>
    </citation>
    <scope>NUCLEOTIDE SEQUENCE</scope>
    <source>
        <strain evidence="2">USNM1676648</strain>
        <tissue evidence="2">Polyp</tissue>
    </source>
</reference>
<dbReference type="PANTHER" id="PTHR21529:SF4">
    <property type="entry name" value="TPR AND ANKYRIN REPEAT-CONTAINING PROTEIN 1"/>
    <property type="match status" value="1"/>
</dbReference>
<dbReference type="Gene3D" id="3.40.50.300">
    <property type="entry name" value="P-loop containing nucleotide triphosphate hydrolases"/>
    <property type="match status" value="1"/>
</dbReference>
<gene>
    <name evidence="2" type="primary">TRANK1_15</name>
    <name evidence="2" type="ORF">OS493_023110</name>
</gene>
<organism evidence="2 3">
    <name type="scientific">Desmophyllum pertusum</name>
    <dbReference type="NCBI Taxonomy" id="174260"/>
    <lineage>
        <taxon>Eukaryota</taxon>
        <taxon>Metazoa</taxon>
        <taxon>Cnidaria</taxon>
        <taxon>Anthozoa</taxon>
        <taxon>Hexacorallia</taxon>
        <taxon>Scleractinia</taxon>
        <taxon>Caryophylliina</taxon>
        <taxon>Caryophylliidae</taxon>
        <taxon>Desmophyllum</taxon>
    </lineage>
</organism>
<dbReference type="SUPFAM" id="SSF52540">
    <property type="entry name" value="P-loop containing nucleoside triphosphate hydrolases"/>
    <property type="match status" value="1"/>
</dbReference>
<name>A0A9X0CQ02_9CNID</name>
<feature type="compositionally biased region" description="Basic residues" evidence="1">
    <location>
        <begin position="1359"/>
        <end position="1378"/>
    </location>
</feature>
<evidence type="ECO:0000313" key="2">
    <source>
        <dbReference type="EMBL" id="KAJ7371772.1"/>
    </source>
</evidence>
<dbReference type="Proteomes" id="UP001163046">
    <property type="component" value="Unassembled WGS sequence"/>
</dbReference>
<evidence type="ECO:0000256" key="1">
    <source>
        <dbReference type="SAM" id="MobiDB-lite"/>
    </source>
</evidence>
<feature type="region of interest" description="Disordered" evidence="1">
    <location>
        <begin position="1149"/>
        <end position="1168"/>
    </location>
</feature>
<dbReference type="InterPro" id="IPR011990">
    <property type="entry name" value="TPR-like_helical_dom_sf"/>
</dbReference>
<comment type="caution">
    <text evidence="2">The sequence shown here is derived from an EMBL/GenBank/DDBJ whole genome shotgun (WGS) entry which is preliminary data.</text>
</comment>
<dbReference type="Gene3D" id="1.25.40.10">
    <property type="entry name" value="Tetratricopeptide repeat domain"/>
    <property type="match status" value="1"/>
</dbReference>
<protein>
    <submittedName>
        <fullName evidence="2">TPR and ankyrin repeat-containing protein 1</fullName>
    </submittedName>
</protein>
<dbReference type="OrthoDB" id="3156807at2759"/>